<evidence type="ECO:0000313" key="1">
    <source>
        <dbReference type="EMBL" id="WUX50682.1"/>
    </source>
</evidence>
<dbReference type="Proteomes" id="UP001432209">
    <property type="component" value="Chromosome"/>
</dbReference>
<gene>
    <name evidence="1" type="ORF">OG442_03425</name>
</gene>
<dbReference type="EMBL" id="CP109495">
    <property type="protein sequence ID" value="WUX50682.1"/>
    <property type="molecule type" value="Genomic_DNA"/>
</dbReference>
<keyword evidence="2" id="KW-1185">Reference proteome</keyword>
<accession>A0ABZ1ZW39</accession>
<dbReference type="RefSeq" id="WP_329074314.1">
    <property type="nucleotide sequence ID" value="NZ_CP109495.1"/>
</dbReference>
<sequence>MRRPDDARLIALGRRKGPETATVATGVARLYADGLAPNWAAL</sequence>
<organism evidence="1 2">
    <name type="scientific">Streptomyces niveus</name>
    <name type="common">Streptomyces spheroides</name>
    <dbReference type="NCBI Taxonomy" id="193462"/>
    <lineage>
        <taxon>Bacteria</taxon>
        <taxon>Bacillati</taxon>
        <taxon>Actinomycetota</taxon>
        <taxon>Actinomycetes</taxon>
        <taxon>Kitasatosporales</taxon>
        <taxon>Streptomycetaceae</taxon>
        <taxon>Streptomyces</taxon>
    </lineage>
</organism>
<protein>
    <submittedName>
        <fullName evidence="1">Uncharacterized protein</fullName>
    </submittedName>
</protein>
<name>A0ABZ1ZW39_STRNV</name>
<reference evidence="1" key="1">
    <citation type="submission" date="2022-10" db="EMBL/GenBank/DDBJ databases">
        <title>The complete genomes of actinobacterial strains from the NBC collection.</title>
        <authorList>
            <person name="Joergensen T.S."/>
            <person name="Alvarez Arevalo M."/>
            <person name="Sterndorff E.B."/>
            <person name="Faurdal D."/>
            <person name="Vuksanovic O."/>
            <person name="Mourched A.-S."/>
            <person name="Charusanti P."/>
            <person name="Shaw S."/>
            <person name="Blin K."/>
            <person name="Weber T."/>
        </authorList>
    </citation>
    <scope>NUCLEOTIDE SEQUENCE</scope>
    <source>
        <strain evidence="1">NBC_01432</strain>
    </source>
</reference>
<evidence type="ECO:0000313" key="2">
    <source>
        <dbReference type="Proteomes" id="UP001432209"/>
    </source>
</evidence>
<proteinExistence type="predicted"/>